<dbReference type="InterPro" id="IPR006311">
    <property type="entry name" value="TAT_signal"/>
</dbReference>
<keyword evidence="1" id="KW-0732">Signal</keyword>
<feature type="signal peptide" evidence="1">
    <location>
        <begin position="1"/>
        <end position="21"/>
    </location>
</feature>
<dbReference type="RefSeq" id="WP_344153472.1">
    <property type="nucleotide sequence ID" value="NZ_BAAANF010000013.1"/>
</dbReference>
<keyword evidence="3" id="KW-1185">Reference proteome</keyword>
<name>A0ABN2HKX4_9ACTN</name>
<dbReference type="Proteomes" id="UP001500280">
    <property type="component" value="Unassembled WGS sequence"/>
</dbReference>
<gene>
    <name evidence="2" type="ORF">GCM10009745_38690</name>
</gene>
<proteinExistence type="predicted"/>
<dbReference type="PROSITE" id="PS51318">
    <property type="entry name" value="TAT"/>
    <property type="match status" value="1"/>
</dbReference>
<reference evidence="2 3" key="1">
    <citation type="journal article" date="2019" name="Int. J. Syst. Evol. Microbiol.">
        <title>The Global Catalogue of Microorganisms (GCM) 10K type strain sequencing project: providing services to taxonomists for standard genome sequencing and annotation.</title>
        <authorList>
            <consortium name="The Broad Institute Genomics Platform"/>
            <consortium name="The Broad Institute Genome Sequencing Center for Infectious Disease"/>
            <person name="Wu L."/>
            <person name="Ma J."/>
        </authorList>
    </citation>
    <scope>NUCLEOTIDE SEQUENCE [LARGE SCALE GENOMIC DNA]</scope>
    <source>
        <strain evidence="2 3">JCM 14307</strain>
    </source>
</reference>
<accession>A0ABN2HKX4</accession>
<evidence type="ECO:0000256" key="1">
    <source>
        <dbReference type="SAM" id="SignalP"/>
    </source>
</evidence>
<dbReference type="EMBL" id="BAAANF010000013">
    <property type="protein sequence ID" value="GAA1689720.1"/>
    <property type="molecule type" value="Genomic_DNA"/>
</dbReference>
<feature type="chain" id="PRO_5047316662" evidence="1">
    <location>
        <begin position="22"/>
        <end position="53"/>
    </location>
</feature>
<evidence type="ECO:0000313" key="2">
    <source>
        <dbReference type="EMBL" id="GAA1689720.1"/>
    </source>
</evidence>
<evidence type="ECO:0000313" key="3">
    <source>
        <dbReference type="Proteomes" id="UP001500280"/>
    </source>
</evidence>
<organism evidence="2 3">
    <name type="scientific">Kribbella yunnanensis</name>
    <dbReference type="NCBI Taxonomy" id="190194"/>
    <lineage>
        <taxon>Bacteria</taxon>
        <taxon>Bacillati</taxon>
        <taxon>Actinomycetota</taxon>
        <taxon>Actinomycetes</taxon>
        <taxon>Propionibacteriales</taxon>
        <taxon>Kribbellaceae</taxon>
        <taxon>Kribbella</taxon>
    </lineage>
</organism>
<comment type="caution">
    <text evidence="2">The sequence shown here is derived from an EMBL/GenBank/DDBJ whole genome shotgun (WGS) entry which is preliminary data.</text>
</comment>
<protein>
    <submittedName>
        <fullName evidence="2">Uncharacterized protein</fullName>
    </submittedName>
</protein>
<sequence>MTPPRLSRRRILLSIPAVALAAQAGLSAATAQALKKKPECLADLIAADPTVLR</sequence>